<reference evidence="1" key="1">
    <citation type="journal article" date="2021" name="Mol. Ecol. Resour.">
        <title>Apolygus lucorum genome provides insights into omnivorousness and mesophyll feeding.</title>
        <authorList>
            <person name="Liu Y."/>
            <person name="Liu H."/>
            <person name="Wang H."/>
            <person name="Huang T."/>
            <person name="Liu B."/>
            <person name="Yang B."/>
            <person name="Yin L."/>
            <person name="Li B."/>
            <person name="Zhang Y."/>
            <person name="Zhang S."/>
            <person name="Jiang F."/>
            <person name="Zhang X."/>
            <person name="Ren Y."/>
            <person name="Wang B."/>
            <person name="Wang S."/>
            <person name="Lu Y."/>
            <person name="Wu K."/>
            <person name="Fan W."/>
            <person name="Wang G."/>
        </authorList>
    </citation>
    <scope>NUCLEOTIDE SEQUENCE</scope>
    <source>
        <strain evidence="1">12Hb</strain>
    </source>
</reference>
<dbReference type="AlphaFoldDB" id="A0A8S9XCN3"/>
<dbReference type="EMBL" id="WIXP02000008">
    <property type="protein sequence ID" value="KAF6206830.1"/>
    <property type="molecule type" value="Genomic_DNA"/>
</dbReference>
<comment type="caution">
    <text evidence="1">The sequence shown here is derived from an EMBL/GenBank/DDBJ whole genome shotgun (WGS) entry which is preliminary data.</text>
</comment>
<sequence>MDSDPITQSGPVPLFSTDSYETWYTPFSLWGLERPGEGLSFTLLNSYLFIADRRNLVLSLARAAGLNPCDSGDSEHQAVRIIH</sequence>
<keyword evidence="2" id="KW-1185">Reference proteome</keyword>
<protein>
    <submittedName>
        <fullName evidence="1">Uncharacterized protein</fullName>
    </submittedName>
</protein>
<organism evidence="1 2">
    <name type="scientific">Apolygus lucorum</name>
    <name type="common">Small green plant bug</name>
    <name type="synonym">Lygocoris lucorum</name>
    <dbReference type="NCBI Taxonomy" id="248454"/>
    <lineage>
        <taxon>Eukaryota</taxon>
        <taxon>Metazoa</taxon>
        <taxon>Ecdysozoa</taxon>
        <taxon>Arthropoda</taxon>
        <taxon>Hexapoda</taxon>
        <taxon>Insecta</taxon>
        <taxon>Pterygota</taxon>
        <taxon>Neoptera</taxon>
        <taxon>Paraneoptera</taxon>
        <taxon>Hemiptera</taxon>
        <taxon>Heteroptera</taxon>
        <taxon>Panheteroptera</taxon>
        <taxon>Cimicomorpha</taxon>
        <taxon>Miridae</taxon>
        <taxon>Mirini</taxon>
        <taxon>Apolygus</taxon>
    </lineage>
</organism>
<evidence type="ECO:0000313" key="1">
    <source>
        <dbReference type="EMBL" id="KAF6206830.1"/>
    </source>
</evidence>
<accession>A0A8S9XCN3</accession>
<evidence type="ECO:0000313" key="2">
    <source>
        <dbReference type="Proteomes" id="UP000466442"/>
    </source>
</evidence>
<gene>
    <name evidence="1" type="ORF">GE061_018066</name>
</gene>
<dbReference type="Proteomes" id="UP000466442">
    <property type="component" value="Unassembled WGS sequence"/>
</dbReference>
<name>A0A8S9XCN3_APOLU</name>
<proteinExistence type="predicted"/>